<dbReference type="Gene3D" id="2.60.40.1090">
    <property type="entry name" value="Fimbrial-type adhesion domain"/>
    <property type="match status" value="1"/>
</dbReference>
<dbReference type="InterPro" id="IPR050263">
    <property type="entry name" value="Bact_Fimbrial_Adh_Pro"/>
</dbReference>
<dbReference type="SUPFAM" id="SSF49401">
    <property type="entry name" value="Bacterial adhesins"/>
    <property type="match status" value="1"/>
</dbReference>
<dbReference type="InterPro" id="IPR036937">
    <property type="entry name" value="Adhesion_dom_fimbrial_sf"/>
</dbReference>
<proteinExistence type="predicted"/>
<feature type="chain" id="PRO_5002388010" evidence="2">
    <location>
        <begin position="34"/>
        <end position="190"/>
    </location>
</feature>
<organism evidence="4">
    <name type="scientific">Burkholderia pseudomallei 1710a</name>
    <dbReference type="NCBI Taxonomy" id="320371"/>
    <lineage>
        <taxon>Bacteria</taxon>
        <taxon>Pseudomonadati</taxon>
        <taxon>Pseudomonadota</taxon>
        <taxon>Betaproteobacteria</taxon>
        <taxon>Burkholderiales</taxon>
        <taxon>Burkholderiaceae</taxon>
        <taxon>Burkholderia</taxon>
        <taxon>pseudomallei group</taxon>
    </lineage>
</organism>
<dbReference type="GO" id="GO:0043709">
    <property type="term" value="P:cell adhesion involved in single-species biofilm formation"/>
    <property type="evidence" value="ECO:0007669"/>
    <property type="project" value="TreeGrafter"/>
</dbReference>
<dbReference type="PANTHER" id="PTHR33420:SF3">
    <property type="entry name" value="FIMBRIAL SUBUNIT ELFA"/>
    <property type="match status" value="1"/>
</dbReference>
<dbReference type="PANTHER" id="PTHR33420">
    <property type="entry name" value="FIMBRIAL SUBUNIT ELFA-RELATED"/>
    <property type="match status" value="1"/>
</dbReference>
<feature type="signal peptide" evidence="2">
    <location>
        <begin position="1"/>
        <end position="33"/>
    </location>
</feature>
<dbReference type="InterPro" id="IPR008966">
    <property type="entry name" value="Adhesion_dom_sf"/>
</dbReference>
<reference evidence="4" key="1">
    <citation type="submission" date="2009-05" db="EMBL/GenBank/DDBJ databases">
        <authorList>
            <person name="Harkins D.M."/>
            <person name="DeShazer D."/>
            <person name="Woods D.E."/>
            <person name="Brinkac L.M."/>
            <person name="Brown K.A."/>
            <person name="Hung G.C."/>
            <person name="Tuanyok A."/>
            <person name="Zhang B."/>
            <person name="Nierman W.C."/>
        </authorList>
    </citation>
    <scope>NUCLEOTIDE SEQUENCE [LARGE SCALE GENOMIC DNA]</scope>
    <source>
        <strain evidence="4">1710a</strain>
    </source>
</reference>
<evidence type="ECO:0000256" key="1">
    <source>
        <dbReference type="ARBA" id="ARBA00022729"/>
    </source>
</evidence>
<dbReference type="InterPro" id="IPR000259">
    <property type="entry name" value="Adhesion_dom_fimbrial"/>
</dbReference>
<sequence length="190" mass="19738">MIEMNGLKFRRGAARRWPSIAAAAMFAASAACGAPPSPTVTIKFKGSYNPVTCTVVEGNENKTVHLPTISTSSLANAGETAGATGFDISVLCDGYAGNVLAYFENGPTTNENGNLDVEDPSDGQSASGVQVQLLNGDGSPIKVGDISTMKTVSVEASTPTPIPFFARYYATGKSGAGKVRTYVTFVIQML</sequence>
<dbReference type="EMBL" id="CM000833">
    <property type="protein sequence ID" value="EET05136.1"/>
    <property type="molecule type" value="Genomic_DNA"/>
</dbReference>
<evidence type="ECO:0000256" key="2">
    <source>
        <dbReference type="SAM" id="SignalP"/>
    </source>
</evidence>
<dbReference type="Pfam" id="PF00419">
    <property type="entry name" value="Fimbrial"/>
    <property type="match status" value="1"/>
</dbReference>
<protein>
    <submittedName>
        <fullName evidence="4">Major fimbrial subunit protein</fullName>
    </submittedName>
</protein>
<feature type="domain" description="Fimbrial-type adhesion" evidence="3">
    <location>
        <begin position="42"/>
        <end position="188"/>
    </location>
</feature>
<dbReference type="AlphaFoldDB" id="A0A0E1VYL3"/>
<accession>A0A0E1VYL3</accession>
<dbReference type="HOGENOM" id="CLU_088965_2_4_4"/>
<evidence type="ECO:0000259" key="3">
    <source>
        <dbReference type="Pfam" id="PF00419"/>
    </source>
</evidence>
<dbReference type="GO" id="GO:0009289">
    <property type="term" value="C:pilus"/>
    <property type="evidence" value="ECO:0007669"/>
    <property type="project" value="InterPro"/>
</dbReference>
<name>A0A0E1VYL3_BURPE</name>
<gene>
    <name evidence="4" type="ORF">BURPS1710A_A2618</name>
</gene>
<evidence type="ECO:0000313" key="4">
    <source>
        <dbReference type="EMBL" id="EET05136.1"/>
    </source>
</evidence>
<keyword evidence="1 2" id="KW-0732">Signal</keyword>
<dbReference type="Proteomes" id="UP000001812">
    <property type="component" value="Chromosome II"/>
</dbReference>